<dbReference type="RefSeq" id="WP_009583642.1">
    <property type="nucleotide sequence ID" value="NZ_AMZN01000139.1"/>
</dbReference>
<gene>
    <name evidence="2" type="ORF">C900_00720</name>
</gene>
<dbReference type="AlphaFoldDB" id="L8JKW6"/>
<proteinExistence type="predicted"/>
<dbReference type="Proteomes" id="UP000011135">
    <property type="component" value="Unassembled WGS sequence"/>
</dbReference>
<reference evidence="2 3" key="1">
    <citation type="submission" date="2012-12" db="EMBL/GenBank/DDBJ databases">
        <title>Genome assembly of Fulvivirga imtechensis AK7.</title>
        <authorList>
            <person name="Nupur N."/>
            <person name="Khatri I."/>
            <person name="Kumar R."/>
            <person name="Subramanian S."/>
            <person name="Pinnaka A."/>
        </authorList>
    </citation>
    <scope>NUCLEOTIDE SEQUENCE [LARGE SCALE GENOMIC DNA]</scope>
    <source>
        <strain evidence="2 3">AK7</strain>
    </source>
</reference>
<evidence type="ECO:0000313" key="2">
    <source>
        <dbReference type="EMBL" id="ELR68144.1"/>
    </source>
</evidence>
<keyword evidence="1" id="KW-0732">Signal</keyword>
<dbReference type="EMBL" id="AMZN01000139">
    <property type="protein sequence ID" value="ELR68144.1"/>
    <property type="molecule type" value="Genomic_DNA"/>
</dbReference>
<accession>L8JKW6</accession>
<keyword evidence="3" id="KW-1185">Reference proteome</keyword>
<feature type="signal peptide" evidence="1">
    <location>
        <begin position="1"/>
        <end position="22"/>
    </location>
</feature>
<comment type="caution">
    <text evidence="2">The sequence shown here is derived from an EMBL/GenBank/DDBJ whole genome shotgun (WGS) entry which is preliminary data.</text>
</comment>
<organism evidence="2 3">
    <name type="scientific">Fulvivirga imtechensis AK7</name>
    <dbReference type="NCBI Taxonomy" id="1237149"/>
    <lineage>
        <taxon>Bacteria</taxon>
        <taxon>Pseudomonadati</taxon>
        <taxon>Bacteroidota</taxon>
        <taxon>Cytophagia</taxon>
        <taxon>Cytophagales</taxon>
        <taxon>Fulvivirgaceae</taxon>
        <taxon>Fulvivirga</taxon>
    </lineage>
</organism>
<sequence>MKNLFPISVVCLLLLVAANVMGGNTKPHGGDNRKDTHKFEHPALDLKLLESYYSPGRAVEEEIIYKFYDSKDNLIFTTTTKVNDNKGKELSILLNKSDFLMDFQNISFYRINK</sequence>
<evidence type="ECO:0000313" key="3">
    <source>
        <dbReference type="Proteomes" id="UP000011135"/>
    </source>
</evidence>
<name>L8JKW6_9BACT</name>
<evidence type="ECO:0000256" key="1">
    <source>
        <dbReference type="SAM" id="SignalP"/>
    </source>
</evidence>
<protein>
    <submittedName>
        <fullName evidence="2">Uncharacterized protein</fullName>
    </submittedName>
</protein>
<feature type="chain" id="PRO_5003993293" evidence="1">
    <location>
        <begin position="23"/>
        <end position="113"/>
    </location>
</feature>